<dbReference type="SUPFAM" id="SSF56112">
    <property type="entry name" value="Protein kinase-like (PK-like)"/>
    <property type="match status" value="1"/>
</dbReference>
<feature type="compositionally biased region" description="Polar residues" evidence="5">
    <location>
        <begin position="2056"/>
        <end position="2065"/>
    </location>
</feature>
<dbReference type="GO" id="GO:0000723">
    <property type="term" value="P:telomere maintenance"/>
    <property type="evidence" value="ECO:0007669"/>
    <property type="project" value="TreeGrafter"/>
</dbReference>
<feature type="region of interest" description="Disordered" evidence="5">
    <location>
        <begin position="1045"/>
        <end position="1081"/>
    </location>
</feature>
<proteinExistence type="predicted"/>
<dbReference type="Proteomes" id="UP000244803">
    <property type="component" value="Chromosome 2"/>
</dbReference>
<dbReference type="EC" id="2.7.11.1" evidence="8"/>
<protein>
    <submittedName>
        <fullName evidence="8">Non-specific serine/threonine protein kinase</fullName>
        <ecNumber evidence="8">2.7.11.1</ecNumber>
    </submittedName>
</protein>
<dbReference type="InterPro" id="IPR003152">
    <property type="entry name" value="FATC_dom"/>
</dbReference>
<feature type="domain" description="PI3K/PI4K catalytic" evidence="6">
    <location>
        <begin position="2176"/>
        <end position="2579"/>
    </location>
</feature>
<feature type="compositionally biased region" description="Acidic residues" evidence="5">
    <location>
        <begin position="910"/>
        <end position="925"/>
    </location>
</feature>
<dbReference type="PANTHER" id="PTHR11139:SF69">
    <property type="entry name" value="SERINE_THREONINE-PROTEIN KINASE ATR"/>
    <property type="match status" value="1"/>
</dbReference>
<dbReference type="PANTHER" id="PTHR11139">
    <property type="entry name" value="ATAXIA TELANGIECTASIA MUTATED ATM -RELATED"/>
    <property type="match status" value="1"/>
</dbReference>
<evidence type="ECO:0000256" key="1">
    <source>
        <dbReference type="ARBA" id="ARBA00004123"/>
    </source>
</evidence>
<feature type="region of interest" description="Disordered" evidence="5">
    <location>
        <begin position="2051"/>
        <end position="2072"/>
    </location>
</feature>
<sequence length="2657" mass="303373">MLKYINISHQNDKAFRYYGHYIKNENAQLYNYLRDSRINKHNNDRIVNQKEGNDVVISRLLNILNDVNRGGYSKVDDDVVNDILESVKLLNLKRLNRYDLVRINLIKRLLWHQIINDYNHLLLEAFHLLSKCNKDFGANNSQSIFADNYNGGTEDNNKLVVNEIGRLVGSDSKNNVDDLIVLLLKYYNPRHGRYNALLCNTLSEYLSNRELNSKTSSIIVYLVLLFYNKRKVTSKLDYLVFYYNLFKKYEKLHHKPPLISDFDKYLVNVHHDYLFFKTFNHVSYYSEFGDIVNYSPNLPYFNDPRCDRQQSPEANVIKKLYNKLNGLDKFVLLQYFGLSNSLPSLNKNLLNTERDNYFTYLLFNKTFFMNNLSKLDKLPLNELLDRFEINVLYKDGIKSIINNYRYYNYLYSQNVLYRYPKQESNKRGKYGLLERLVKVSDVNSLIKISCRLKINLSFTTNYASFVKLVKYISHDLGKIDVKNSYNIIDVIYCITNNRNITQHSKTVLNENFYLFSIEDKSKGYCKQENDKNRLDSENDRIKTRIDKNRLLFILLLVINSNNLDINLILNIVTNVQIDDDNLLIFLSIFSSLFNNSNVKYYYVFKYFFNELQINIKRNSNAKDLQIINRLIEENEQYNHCNKYDVHLPYYTKKYILLTILNQLNSSNNTSLTGSYSSYIGSFFRSNDATSLISNSMIKIGTDNDFQFKKQTLEDERTDKNILELIEQEAERLYEYCYSVLLYYSNNLSENADEILLITTNIISILYCKYPHLVTINASKRLGLKDGDKNEQPRARNGVTEGVGSSDYRYKLADIREDELLVKHILNHYLLNNLHIKITPYTIQQILSHYPLHSIFANDKGVSGNSTTSDTNVLGNVGKADGSRRDYTSTLNRDNTDENNPKYDNNNKAEGDEECEEADGKVDEEEGRVHHKKVVDRRDADHMNDLNQVEYKEQVELLKVFKGIKYERNSVIEKIIIKSIGTKSNQDFRYFVLYLIYNLSKQCPRYNLYKSLDLALMEIPSLLKFLIVPILNDFFMFNKYINTDKPPEVADNNNNNNVANDDENVSEHEFGNESHENEEEKEKYEKMKRLQMECLDNLVSRLNNILLYNVNKKGHQFISDPAHMESNTNSRGNVDSVSRSVSNEERKDEIDYLSLEILFYLIDHINYLINSAPANGSTARADSKTHNRPPATSGAEAISDSAKGTSDNRELLIENYKLVMNKLNKVYLAKCSYYCGSFSRSICIIQGLLQPTYNFADTECSLIVDAQKQFFIDSYYPSGDRSLPELLNILSYCYYNLNDKITYYFLQSYMSNLNSFNGGSSSGNAREGESLNTSRSSELLHGLSSDNAQLMLTDILNLKSSDSLNSRFTESISSKYETLSGSVKYSELFSSGARCNDLERKWNLNNWDLNITVKAQNMDRVEKVEIDKEIKKNIKMLYISIKENNNVNYINSIQNISTLNTINNFLDLDKKVEEGNLSSRLSLLTTRKRKINFVNRNNRIENIVLVYEVYKRYDRVRSIQYLINIFNDIALESILSSNSDLSFSGSLTGSLNISSINRLCNYVTSNIDHLAKRDRDVLDKELRLYRLFKLYCGRQFTEYYHLLTHMCNVVNPVNSVNCNSTHNSNGNVGSHVNHVNVGVNGGAKTGNSSWDSVEKSKLDLLLCNYYCSLDNSLLHVVINNIWNLLVCCNDNYKLYYMYSSYLYQLITTKLSNASYIALTGGFSGTSTPRNSKPSRDNLDNFYNVFGEDEKKHIEGVDGIEGIGSLYDYSNLLMHTLEIHFLTLIYYSNHPMAADREFSYNWGCTSSSGGSNTDGSSPKSSCVSGVGSNSSSIGAADNTCTARTAIKWNGLEWVMIRLAYLLCRFSSEGSVEFERGITLKEDLVLFLFKKMHVIFVKYLDKFPVIFYYIVINQLIGITVHKHLTSMAVLVLNKLLFKYTNVLLWYICYFKFSKIQQLNQLYSQLIEFRPGYSASGSASSRYTPSSGSVGGESASSSDESISGKKRIILKYNILFNELYKLSLHNLSVTADNRPSTKHDRTRFLIPLKQFFENNREESGQNSPTSTPESPRDTYDDQILVPKNETLSYDSIYYNTEKEYIVDIKSEITVLKSKQKPKLISFVTIFSPKDTGDCYYGGGNINYNNGKGNSEVCGRSRANSIDGRANEADATGADSDRTKNHDALSNGKSGKGANGYTSKGKATYLLKNEMKGDLRKDLRSMDSVKFVNKLIEKSFKYKLAMFSVITISEVVGLIQFLPNLITLKQLNQFATGCNTKECSSPVPPELLHKYVKHINNKDYVGSYGVYNDILASITYGYNNLVYYLYNSKVSTAGGSGKAAGNNPNPGAGANVNALVKPITTTSTTTTTTTTANLNPNTRSSKQNTVSAPSNTRSSVCASNNAGGASSGTTNSTPSCGVMVAAKGNYNEIYEAMKLFNLSCSLWSIFGYILGLGDRHSENILLNSKHGNLVHVDFDCLFDKGVSLLVPEIVPFRLTPTIIQNLGITGVNVNGLYYNNCLNFMKLLMTNKEVIKLVLFNFIMDPLIKWNNIRNKITSKLTSHLNIFISVPVYTREDVVDKIVREKKRKLNGGAAPPVNSNNAVINIKVNSSKDAGHKTNKYDQEVKVLFVDECVNIELQITQLIKSATDKHLLSRMFVGWAPWV</sequence>
<evidence type="ECO:0000313" key="9">
    <source>
        <dbReference type="Proteomes" id="UP000244803"/>
    </source>
</evidence>
<feature type="compositionally biased region" description="Basic and acidic residues" evidence="5">
    <location>
        <begin position="1064"/>
        <end position="1081"/>
    </location>
</feature>
<dbReference type="EMBL" id="CP056068">
    <property type="protein sequence ID" value="UKJ90681.2"/>
    <property type="molecule type" value="Genomic_DNA"/>
</dbReference>
<dbReference type="Gene3D" id="1.10.1070.11">
    <property type="entry name" value="Phosphatidylinositol 3-/4-kinase, catalytic domain"/>
    <property type="match status" value="1"/>
</dbReference>
<keyword evidence="3" id="KW-0227">DNA damage</keyword>
<dbReference type="GO" id="GO:0005694">
    <property type="term" value="C:chromosome"/>
    <property type="evidence" value="ECO:0007669"/>
    <property type="project" value="TreeGrafter"/>
</dbReference>
<dbReference type="SMART" id="SM00146">
    <property type="entry name" value="PI3Kc"/>
    <property type="match status" value="1"/>
</dbReference>
<feature type="region of interest" description="Disordered" evidence="5">
    <location>
        <begin position="861"/>
        <end position="930"/>
    </location>
</feature>
<feature type="compositionally biased region" description="Polar residues" evidence="5">
    <location>
        <begin position="1124"/>
        <end position="1139"/>
    </location>
</feature>
<evidence type="ECO:0000256" key="3">
    <source>
        <dbReference type="ARBA" id="ARBA00022763"/>
    </source>
</evidence>
<feature type="compositionally biased region" description="Low complexity" evidence="5">
    <location>
        <begin position="1048"/>
        <end position="1058"/>
    </location>
</feature>
<feature type="domain" description="FATC" evidence="7">
    <location>
        <begin position="2619"/>
        <end position="2657"/>
    </location>
</feature>
<gene>
    <name evidence="8" type="ORF">MACJ_001615</name>
</gene>
<keyword evidence="8" id="KW-0418">Kinase</keyword>
<evidence type="ECO:0000256" key="5">
    <source>
        <dbReference type="SAM" id="MobiDB-lite"/>
    </source>
</evidence>
<dbReference type="Pfam" id="PF02260">
    <property type="entry name" value="FATC"/>
    <property type="match status" value="1"/>
</dbReference>
<keyword evidence="8" id="KW-0808">Transferase</keyword>
<dbReference type="SMART" id="SM01343">
    <property type="entry name" value="FATC"/>
    <property type="match status" value="1"/>
</dbReference>
<dbReference type="InterPro" id="IPR036940">
    <property type="entry name" value="PI3/4_kinase_cat_sf"/>
</dbReference>
<feature type="region of interest" description="Disordered" evidence="5">
    <location>
        <begin position="1175"/>
        <end position="1201"/>
    </location>
</feature>
<dbReference type="PROSITE" id="PS50290">
    <property type="entry name" value="PI3_4_KINASE_3"/>
    <property type="match status" value="1"/>
</dbReference>
<feature type="compositionally biased region" description="Basic and acidic residues" evidence="5">
    <location>
        <begin position="893"/>
        <end position="909"/>
    </location>
</feature>
<evidence type="ECO:0000256" key="2">
    <source>
        <dbReference type="ARBA" id="ARBA00022527"/>
    </source>
</evidence>
<dbReference type="GO" id="GO:0000077">
    <property type="term" value="P:DNA damage checkpoint signaling"/>
    <property type="evidence" value="ECO:0007669"/>
    <property type="project" value="TreeGrafter"/>
</dbReference>
<keyword evidence="4" id="KW-0539">Nucleus</keyword>
<reference evidence="8" key="1">
    <citation type="submission" date="2022-07" db="EMBL/GenBank/DDBJ databases">
        <title>Evaluation of T. orientalis genome assembly methods using nanopore sequencing and analysis of variation between genomes.</title>
        <authorList>
            <person name="Yam J."/>
            <person name="Micallef M.L."/>
            <person name="Liu M."/>
            <person name="Djordjevic S.P."/>
            <person name="Bogema D.R."/>
            <person name="Jenkins C."/>
        </authorList>
    </citation>
    <scope>NUCLEOTIDE SEQUENCE</scope>
    <source>
        <strain evidence="8">Fish Creek</strain>
    </source>
</reference>
<organism evidence="8 9">
    <name type="scientific">Theileria orientalis</name>
    <dbReference type="NCBI Taxonomy" id="68886"/>
    <lineage>
        <taxon>Eukaryota</taxon>
        <taxon>Sar</taxon>
        <taxon>Alveolata</taxon>
        <taxon>Apicomplexa</taxon>
        <taxon>Aconoidasida</taxon>
        <taxon>Piroplasmida</taxon>
        <taxon>Theileriidae</taxon>
        <taxon>Theileria</taxon>
    </lineage>
</organism>
<feature type="region of interest" description="Disordered" evidence="5">
    <location>
        <begin position="2161"/>
        <end position="2191"/>
    </location>
</feature>
<accession>A0A976QTV6</accession>
<feature type="region of interest" description="Disordered" evidence="5">
    <location>
        <begin position="1119"/>
        <end position="1139"/>
    </location>
</feature>
<dbReference type="InterPro" id="IPR000403">
    <property type="entry name" value="PI3/4_kinase_cat_dom"/>
</dbReference>
<dbReference type="Pfam" id="PF00454">
    <property type="entry name" value="PI3_PI4_kinase"/>
    <property type="match status" value="1"/>
</dbReference>
<evidence type="ECO:0000259" key="6">
    <source>
        <dbReference type="PROSITE" id="PS50290"/>
    </source>
</evidence>
<feature type="compositionally biased region" description="Polar residues" evidence="5">
    <location>
        <begin position="2367"/>
        <end position="2405"/>
    </location>
</feature>
<dbReference type="Gene3D" id="3.30.1010.10">
    <property type="entry name" value="Phosphatidylinositol 3-kinase Catalytic Subunit, Chain A, domain 4"/>
    <property type="match status" value="1"/>
</dbReference>
<feature type="compositionally biased region" description="Low complexity" evidence="5">
    <location>
        <begin position="2357"/>
        <end position="2366"/>
    </location>
</feature>
<keyword evidence="2 8" id="KW-0723">Serine/threonine-protein kinase</keyword>
<dbReference type="OrthoDB" id="364657at2759"/>
<name>A0A976QTV6_THEOR</name>
<evidence type="ECO:0000259" key="7">
    <source>
        <dbReference type="PROSITE" id="PS51190"/>
    </source>
</evidence>
<dbReference type="GO" id="GO:0005634">
    <property type="term" value="C:nucleus"/>
    <property type="evidence" value="ECO:0007669"/>
    <property type="project" value="UniProtKB-SubCell"/>
</dbReference>
<evidence type="ECO:0000256" key="4">
    <source>
        <dbReference type="ARBA" id="ARBA00023242"/>
    </source>
</evidence>
<evidence type="ECO:0000313" key="8">
    <source>
        <dbReference type="EMBL" id="UKJ90681.2"/>
    </source>
</evidence>
<dbReference type="PROSITE" id="PS51190">
    <property type="entry name" value="FATC"/>
    <property type="match status" value="1"/>
</dbReference>
<feature type="region of interest" description="Disordered" evidence="5">
    <location>
        <begin position="2357"/>
        <end position="2405"/>
    </location>
</feature>
<dbReference type="InterPro" id="IPR050517">
    <property type="entry name" value="DDR_Repair_Kinase"/>
</dbReference>
<dbReference type="GO" id="GO:0006281">
    <property type="term" value="P:DNA repair"/>
    <property type="evidence" value="ECO:0007669"/>
    <property type="project" value="TreeGrafter"/>
</dbReference>
<dbReference type="InterPro" id="IPR011009">
    <property type="entry name" value="Kinase-like_dom_sf"/>
</dbReference>
<feature type="region of interest" description="Disordered" evidence="5">
    <location>
        <begin position="1971"/>
        <end position="1995"/>
    </location>
</feature>
<comment type="subcellular location">
    <subcellularLocation>
        <location evidence="1">Nucleus</location>
    </subcellularLocation>
</comment>
<dbReference type="GO" id="GO:0004674">
    <property type="term" value="F:protein serine/threonine kinase activity"/>
    <property type="evidence" value="ECO:0007669"/>
    <property type="project" value="UniProtKB-KW"/>
</dbReference>
<feature type="compositionally biased region" description="Polar residues" evidence="5">
    <location>
        <begin position="862"/>
        <end position="873"/>
    </location>
</feature>